<evidence type="ECO:0000256" key="7">
    <source>
        <dbReference type="ARBA" id="ARBA00012102"/>
    </source>
</evidence>
<comment type="cofactor">
    <cofactor evidence="2">
        <name>K(+)</name>
        <dbReference type="ChEBI" id="CHEBI:29103"/>
    </cofactor>
</comment>
<evidence type="ECO:0000256" key="5">
    <source>
        <dbReference type="ARBA" id="ARBA00005225"/>
    </source>
</evidence>
<evidence type="ECO:0000256" key="9">
    <source>
        <dbReference type="ARBA" id="ARBA00022679"/>
    </source>
</evidence>
<evidence type="ECO:0000256" key="15">
    <source>
        <dbReference type="ARBA" id="ARBA00038036"/>
    </source>
</evidence>
<comment type="pathway">
    <text evidence="5">Cofactor biosynthesis; coenzyme A biosynthesis; CoA from (R)-pantothenate: step 1/5.</text>
</comment>
<name>A0A1X9M548_9BACI</name>
<evidence type="ECO:0000256" key="13">
    <source>
        <dbReference type="ARBA" id="ARBA00022958"/>
    </source>
</evidence>
<keyword evidence="10" id="KW-0547">Nucleotide-binding</keyword>
<evidence type="ECO:0000256" key="11">
    <source>
        <dbReference type="ARBA" id="ARBA00022777"/>
    </source>
</evidence>
<dbReference type="GO" id="GO:0005737">
    <property type="term" value="C:cytoplasm"/>
    <property type="evidence" value="ECO:0007669"/>
    <property type="project" value="UniProtKB-SubCell"/>
</dbReference>
<evidence type="ECO:0000313" key="17">
    <source>
        <dbReference type="EMBL" id="ARK28466.1"/>
    </source>
</evidence>
<evidence type="ECO:0000313" key="18">
    <source>
        <dbReference type="Proteomes" id="UP000193006"/>
    </source>
</evidence>
<keyword evidence="9 17" id="KW-0808">Transferase</keyword>
<evidence type="ECO:0000256" key="12">
    <source>
        <dbReference type="ARBA" id="ARBA00022840"/>
    </source>
</evidence>
<dbReference type="PANTHER" id="PTHR34265:SF1">
    <property type="entry name" value="TYPE III PANTOTHENATE KINASE"/>
    <property type="match status" value="1"/>
</dbReference>
<comment type="subunit">
    <text evidence="6">Homodimer.</text>
</comment>
<dbReference type="InterPro" id="IPR004619">
    <property type="entry name" value="Type_III_PanK"/>
</dbReference>
<protein>
    <recommendedName>
        <fullName evidence="16">Type III pantothenate kinase</fullName>
        <ecNumber evidence="7">2.7.1.33</ecNumber>
    </recommendedName>
</protein>
<evidence type="ECO:0000256" key="4">
    <source>
        <dbReference type="ARBA" id="ARBA00004496"/>
    </source>
</evidence>
<dbReference type="Proteomes" id="UP000193006">
    <property type="component" value="Chromosome"/>
</dbReference>
<reference evidence="17 18" key="1">
    <citation type="submission" date="2017-04" db="EMBL/GenBank/DDBJ databases">
        <title>Bacillus krulwichiae AM31D Genome sequencing and assembly.</title>
        <authorList>
            <person name="Krulwich T.A."/>
            <person name="Anastor L."/>
            <person name="Ehrlich R."/>
            <person name="Ehrlich G.D."/>
            <person name="Janto B."/>
        </authorList>
    </citation>
    <scope>NUCLEOTIDE SEQUENCE [LARGE SCALE GENOMIC DNA]</scope>
    <source>
        <strain evidence="17 18">AM31D</strain>
    </source>
</reference>
<dbReference type="PANTHER" id="PTHR34265">
    <property type="entry name" value="TYPE III PANTOTHENATE KINASE"/>
    <property type="match status" value="1"/>
</dbReference>
<dbReference type="SUPFAM" id="SSF53067">
    <property type="entry name" value="Actin-like ATPase domain"/>
    <property type="match status" value="1"/>
</dbReference>
<evidence type="ECO:0000256" key="1">
    <source>
        <dbReference type="ARBA" id="ARBA00001206"/>
    </source>
</evidence>
<keyword evidence="14" id="KW-0173">Coenzyme A biosynthesis</keyword>
<accession>A0A1X9M548</accession>
<keyword evidence="12" id="KW-0067">ATP-binding</keyword>
<evidence type="ECO:0000256" key="14">
    <source>
        <dbReference type="ARBA" id="ARBA00022993"/>
    </source>
</evidence>
<evidence type="ECO:0000256" key="8">
    <source>
        <dbReference type="ARBA" id="ARBA00022490"/>
    </source>
</evidence>
<dbReference type="GO" id="GO:0004594">
    <property type="term" value="F:pantothenate kinase activity"/>
    <property type="evidence" value="ECO:0007669"/>
    <property type="project" value="UniProtKB-EC"/>
</dbReference>
<gene>
    <name evidence="17" type="primary">coaX_2</name>
    <name evidence="17" type="ORF">BkAM31D_00450</name>
</gene>
<dbReference type="InterPro" id="IPR043129">
    <property type="entry name" value="ATPase_NBD"/>
</dbReference>
<keyword evidence="8" id="KW-0963">Cytoplasm</keyword>
<keyword evidence="13" id="KW-0630">Potassium</keyword>
<dbReference type="STRING" id="199441.BkAM31D_00450"/>
<evidence type="ECO:0000256" key="6">
    <source>
        <dbReference type="ARBA" id="ARBA00011738"/>
    </source>
</evidence>
<comment type="similarity">
    <text evidence="15">Belongs to the type III pantothenate kinase family.</text>
</comment>
<keyword evidence="18" id="KW-1185">Reference proteome</keyword>
<proteinExistence type="inferred from homology"/>
<dbReference type="EC" id="2.7.1.33" evidence="7"/>
<evidence type="ECO:0000256" key="2">
    <source>
        <dbReference type="ARBA" id="ARBA00001958"/>
    </source>
</evidence>
<comment type="subcellular location">
    <subcellularLocation>
        <location evidence="4">Cytoplasm</location>
    </subcellularLocation>
</comment>
<organism evidence="17 18">
    <name type="scientific">Halalkalibacter krulwichiae</name>
    <dbReference type="NCBI Taxonomy" id="199441"/>
    <lineage>
        <taxon>Bacteria</taxon>
        <taxon>Bacillati</taxon>
        <taxon>Bacillota</taxon>
        <taxon>Bacilli</taxon>
        <taxon>Bacillales</taxon>
        <taxon>Bacillaceae</taxon>
        <taxon>Halalkalibacter</taxon>
    </lineage>
</organism>
<evidence type="ECO:0000256" key="3">
    <source>
        <dbReference type="ARBA" id="ARBA00001972"/>
    </source>
</evidence>
<dbReference type="AlphaFoldDB" id="A0A1X9M548"/>
<keyword evidence="11 17" id="KW-0418">Kinase</keyword>
<dbReference type="GO" id="GO:0005524">
    <property type="term" value="F:ATP binding"/>
    <property type="evidence" value="ECO:0007669"/>
    <property type="project" value="UniProtKB-KW"/>
</dbReference>
<sequence length="68" mass="7382">MQAGIFYGYVGQVDGIVNRMKDLSDKTPTIIATGGLASLIASETETIDVVEPFLTLKGLQMIYEKNSK</sequence>
<dbReference type="EMBL" id="CP020814">
    <property type="protein sequence ID" value="ARK28466.1"/>
    <property type="molecule type" value="Genomic_DNA"/>
</dbReference>
<comment type="catalytic activity">
    <reaction evidence="1">
        <text>(R)-pantothenate + ATP = (R)-4'-phosphopantothenate + ADP + H(+)</text>
        <dbReference type="Rhea" id="RHEA:16373"/>
        <dbReference type="ChEBI" id="CHEBI:10986"/>
        <dbReference type="ChEBI" id="CHEBI:15378"/>
        <dbReference type="ChEBI" id="CHEBI:29032"/>
        <dbReference type="ChEBI" id="CHEBI:30616"/>
        <dbReference type="ChEBI" id="CHEBI:456216"/>
        <dbReference type="EC" id="2.7.1.33"/>
    </reaction>
</comment>
<evidence type="ECO:0000256" key="10">
    <source>
        <dbReference type="ARBA" id="ARBA00022741"/>
    </source>
</evidence>
<evidence type="ECO:0000256" key="16">
    <source>
        <dbReference type="ARBA" id="ARBA00040883"/>
    </source>
</evidence>
<comment type="cofactor">
    <cofactor evidence="3">
        <name>NH4(+)</name>
        <dbReference type="ChEBI" id="CHEBI:28938"/>
    </cofactor>
</comment>
<dbReference type="GO" id="GO:0015937">
    <property type="term" value="P:coenzyme A biosynthetic process"/>
    <property type="evidence" value="ECO:0007669"/>
    <property type="project" value="UniProtKB-KW"/>
</dbReference>
<dbReference type="Gene3D" id="3.30.420.40">
    <property type="match status" value="1"/>
</dbReference>
<dbReference type="KEGG" id="bkw:BkAM31D_00450"/>